<dbReference type="InterPro" id="IPR023631">
    <property type="entry name" value="Amidase_dom"/>
</dbReference>
<comment type="function">
    <text evidence="1">Hydrolyzes indole-3-acetamide (IAM) into indole-3-acetic acid (IAA).</text>
</comment>
<dbReference type="Gene3D" id="3.90.1300.10">
    <property type="entry name" value="Amidase signature (AS) domain"/>
    <property type="match status" value="1"/>
</dbReference>
<dbReference type="Pfam" id="PF01425">
    <property type="entry name" value="Amidase"/>
    <property type="match status" value="1"/>
</dbReference>
<dbReference type="STRING" id="1480615.AWJ14_13715"/>
<organism evidence="4 5">
    <name type="scientific">Hoeflea olei</name>
    <dbReference type="NCBI Taxonomy" id="1480615"/>
    <lineage>
        <taxon>Bacteria</taxon>
        <taxon>Pseudomonadati</taxon>
        <taxon>Pseudomonadota</taxon>
        <taxon>Alphaproteobacteria</taxon>
        <taxon>Hyphomicrobiales</taxon>
        <taxon>Rhizobiaceae</taxon>
        <taxon>Hoeflea</taxon>
    </lineage>
</organism>
<dbReference type="PROSITE" id="PS00571">
    <property type="entry name" value="AMIDASES"/>
    <property type="match status" value="1"/>
</dbReference>
<name>A0A1C1YXU7_9HYPH</name>
<feature type="domain" description="Amidase" evidence="3">
    <location>
        <begin position="30"/>
        <end position="447"/>
    </location>
</feature>
<evidence type="ECO:0000259" key="3">
    <source>
        <dbReference type="Pfam" id="PF01425"/>
    </source>
</evidence>
<dbReference type="EMBL" id="LQZT01000007">
    <property type="protein sequence ID" value="OCW58383.1"/>
    <property type="molecule type" value="Genomic_DNA"/>
</dbReference>
<protein>
    <recommendedName>
        <fullName evidence="2">Indoleacetamide hydrolase</fullName>
    </recommendedName>
</protein>
<dbReference type="PANTHER" id="PTHR11895">
    <property type="entry name" value="TRANSAMIDASE"/>
    <property type="match status" value="1"/>
</dbReference>
<dbReference type="RefSeq" id="WP_066176687.1">
    <property type="nucleotide sequence ID" value="NZ_LQZT01000007.1"/>
</dbReference>
<evidence type="ECO:0000256" key="2">
    <source>
        <dbReference type="ARBA" id="ARBA00021874"/>
    </source>
</evidence>
<dbReference type="AlphaFoldDB" id="A0A1C1YXU7"/>
<gene>
    <name evidence="4" type="ORF">AWJ14_13715</name>
</gene>
<dbReference type="Proteomes" id="UP000094795">
    <property type="component" value="Unassembled WGS sequence"/>
</dbReference>
<accession>A0A1C1YXU7</accession>
<dbReference type="SUPFAM" id="SSF75304">
    <property type="entry name" value="Amidase signature (AS) enzymes"/>
    <property type="match status" value="1"/>
</dbReference>
<sequence>MAIAVPNLADRPIHELAPLIETGALSPVTLLEACLARIAATNPVLHAFVVLCADRAREAAKAAEREIAGGSYRGKLHGIPFAVKDLLDVAGLPTGAGSLHLGENVVAETATVVQRLIEAGAIFLGKLQMVEFAFGGWGTNTHLGAPRNPWDLTEHRSPGGSSSGSGVAVASGMVAFSLASDTGGSIRSPASMNGIVGLKPTISSVSTHGVFPLSQTLDSIGPLTRSVEDAAIVFDAISGMDCRDPGTWGANPPRVSGGGADIGGMRLGLLTPDQLPGVQSSILDALARSAKVFRELGAEVVEVRLPRAPLDYCVGASHIIRTEAYANLAALMAEDRGAFDPHVRARVHAGNTGTAAEFAARLIERREDRVAMRESLDGFDALLLPATPIASPPLATIDEQAMPLSNLTRFVNYLGLCAMALPNGVNAEGMPLSLQIVAMPSREDILLTLGRAFERATTWHARRPDLSSLTG</sequence>
<dbReference type="GO" id="GO:0003824">
    <property type="term" value="F:catalytic activity"/>
    <property type="evidence" value="ECO:0007669"/>
    <property type="project" value="InterPro"/>
</dbReference>
<comment type="caution">
    <text evidence="4">The sequence shown here is derived from an EMBL/GenBank/DDBJ whole genome shotgun (WGS) entry which is preliminary data.</text>
</comment>
<evidence type="ECO:0000313" key="5">
    <source>
        <dbReference type="Proteomes" id="UP000094795"/>
    </source>
</evidence>
<proteinExistence type="predicted"/>
<reference evidence="4 5" key="1">
    <citation type="submission" date="2015-12" db="EMBL/GenBank/DDBJ databases">
        <authorList>
            <person name="Shamseldin A."/>
            <person name="Moawad H."/>
            <person name="Abd El-Rahim W.M."/>
            <person name="Sadowsky M.J."/>
        </authorList>
    </citation>
    <scope>NUCLEOTIDE SEQUENCE [LARGE SCALE GENOMIC DNA]</scope>
    <source>
        <strain evidence="4 5">JC234</strain>
    </source>
</reference>
<evidence type="ECO:0000256" key="1">
    <source>
        <dbReference type="ARBA" id="ARBA00003871"/>
    </source>
</evidence>
<evidence type="ECO:0000313" key="4">
    <source>
        <dbReference type="EMBL" id="OCW58383.1"/>
    </source>
</evidence>
<dbReference type="InterPro" id="IPR020556">
    <property type="entry name" value="Amidase_CS"/>
</dbReference>
<dbReference type="InterPro" id="IPR000120">
    <property type="entry name" value="Amidase"/>
</dbReference>
<dbReference type="InterPro" id="IPR036928">
    <property type="entry name" value="AS_sf"/>
</dbReference>
<dbReference type="OrthoDB" id="9777859at2"/>
<keyword evidence="5" id="KW-1185">Reference proteome</keyword>
<dbReference type="PANTHER" id="PTHR11895:SF176">
    <property type="entry name" value="AMIDASE AMID-RELATED"/>
    <property type="match status" value="1"/>
</dbReference>